<dbReference type="PANTHER" id="PTHR33223">
    <property type="entry name" value="CCHC-TYPE DOMAIN-CONTAINING PROTEIN"/>
    <property type="match status" value="1"/>
</dbReference>
<dbReference type="Pfam" id="PF03732">
    <property type="entry name" value="Retrotrans_gag"/>
    <property type="match status" value="1"/>
</dbReference>
<gene>
    <name evidence="3" type="ORF">E5676_scaffold205G001340</name>
</gene>
<dbReference type="PANTHER" id="PTHR33223:SF6">
    <property type="entry name" value="CCHC-TYPE DOMAIN-CONTAINING PROTEIN"/>
    <property type="match status" value="1"/>
</dbReference>
<feature type="compositionally biased region" description="Basic and acidic residues" evidence="1">
    <location>
        <begin position="191"/>
        <end position="218"/>
    </location>
</feature>
<dbReference type="AlphaFoldDB" id="A0A5D3DL79"/>
<sequence length="496" mass="55494">MEIKQRRQLPVLAHPVQKLLTDLTVPPLSSYVACSVPNVPIHVLPPNSGRPPLLLQSNLYALPPIDLSYHPDVRNPQIHSIFEVGESLTHFNPNMQASSFSSGISQQQLKGLRQQIAAIESTLGTTSDTPVSMYSQNPITSFPTLSSSYVSENASPTTLRAIVQSGIPQSFSLINIDGKNLGLWRNKKKHETNEGETGGREGRGHETNTEETRGGWEESKEDGDQEGGPTSIIPGQIVTMTKAAEERLETVELEMKRLPMIEENIALLAKNIAEMNSQIDKQAQQQQVILKYIEGIIKDDTPGRKIEEGSTSKVTMAEASSPATVEEPKLEAKTEEERTLDRSKFKKVEMPVFDGTDPDSWLFRADRYLKIHNLSDSEKLTVVVISFDGPALDWYRSQEEREAFAGWDDLKQKMLVRFRATREGMLVGRFLTIKQETTVEEYRNRFNKLLAQVASLPTVVLEETFMNGLNPWLKSEVETLEPNGLAQWAGPMGWPK</sequence>
<dbReference type="EMBL" id="SSTD01003946">
    <property type="protein sequence ID" value="TYK24354.1"/>
    <property type="molecule type" value="Genomic_DNA"/>
</dbReference>
<evidence type="ECO:0000313" key="4">
    <source>
        <dbReference type="Proteomes" id="UP000321947"/>
    </source>
</evidence>
<reference evidence="3 4" key="1">
    <citation type="submission" date="2019-08" db="EMBL/GenBank/DDBJ databases">
        <title>Draft genome sequences of two oriental melons (Cucumis melo L. var makuwa).</title>
        <authorList>
            <person name="Kwon S.-Y."/>
        </authorList>
    </citation>
    <scope>NUCLEOTIDE SEQUENCE [LARGE SCALE GENOMIC DNA]</scope>
    <source>
        <strain evidence="4">cv. Chang Bougi</strain>
        <tissue evidence="3">Leaf</tissue>
    </source>
</reference>
<dbReference type="Proteomes" id="UP000321947">
    <property type="component" value="Unassembled WGS sequence"/>
</dbReference>
<feature type="region of interest" description="Disordered" evidence="1">
    <location>
        <begin position="187"/>
        <end position="233"/>
    </location>
</feature>
<feature type="domain" description="Retrotransposon gag" evidence="2">
    <location>
        <begin position="382"/>
        <end position="471"/>
    </location>
</feature>
<dbReference type="InterPro" id="IPR005162">
    <property type="entry name" value="Retrotrans_gag_dom"/>
</dbReference>
<proteinExistence type="predicted"/>
<accession>A0A5D3DL79</accession>
<evidence type="ECO:0000313" key="3">
    <source>
        <dbReference type="EMBL" id="TYK24354.1"/>
    </source>
</evidence>
<name>A0A5D3DL79_CUCMM</name>
<organism evidence="3 4">
    <name type="scientific">Cucumis melo var. makuwa</name>
    <name type="common">Oriental melon</name>
    <dbReference type="NCBI Taxonomy" id="1194695"/>
    <lineage>
        <taxon>Eukaryota</taxon>
        <taxon>Viridiplantae</taxon>
        <taxon>Streptophyta</taxon>
        <taxon>Embryophyta</taxon>
        <taxon>Tracheophyta</taxon>
        <taxon>Spermatophyta</taxon>
        <taxon>Magnoliopsida</taxon>
        <taxon>eudicotyledons</taxon>
        <taxon>Gunneridae</taxon>
        <taxon>Pentapetalae</taxon>
        <taxon>rosids</taxon>
        <taxon>fabids</taxon>
        <taxon>Cucurbitales</taxon>
        <taxon>Cucurbitaceae</taxon>
        <taxon>Benincaseae</taxon>
        <taxon>Cucumis</taxon>
    </lineage>
</organism>
<protein>
    <submittedName>
        <fullName evidence="3">Transposon Tf2-1 polyprotein isoform X1</fullName>
    </submittedName>
</protein>
<evidence type="ECO:0000256" key="1">
    <source>
        <dbReference type="SAM" id="MobiDB-lite"/>
    </source>
</evidence>
<comment type="caution">
    <text evidence="3">The sequence shown here is derived from an EMBL/GenBank/DDBJ whole genome shotgun (WGS) entry which is preliminary data.</text>
</comment>
<evidence type="ECO:0000259" key="2">
    <source>
        <dbReference type="Pfam" id="PF03732"/>
    </source>
</evidence>